<evidence type="ECO:0000313" key="8">
    <source>
        <dbReference type="Proteomes" id="UP000271683"/>
    </source>
</evidence>
<dbReference type="InterPro" id="IPR017871">
    <property type="entry name" value="ABC_transporter-like_CS"/>
</dbReference>
<keyword evidence="3 7" id="KW-0067">ATP-binding</keyword>
<evidence type="ECO:0000256" key="3">
    <source>
        <dbReference type="ARBA" id="ARBA00022840"/>
    </source>
</evidence>
<dbReference type="GO" id="GO:0016887">
    <property type="term" value="F:ATP hydrolysis activity"/>
    <property type="evidence" value="ECO:0007669"/>
    <property type="project" value="InterPro"/>
</dbReference>
<evidence type="ECO:0000256" key="2">
    <source>
        <dbReference type="ARBA" id="ARBA00022741"/>
    </source>
</evidence>
<evidence type="ECO:0000256" key="1">
    <source>
        <dbReference type="ARBA" id="ARBA00022737"/>
    </source>
</evidence>
<keyword evidence="2" id="KW-0547">Nucleotide-binding</keyword>
<feature type="domain" description="ABC transporter" evidence="6">
    <location>
        <begin position="22"/>
        <end position="270"/>
    </location>
</feature>
<dbReference type="InterPro" id="IPR003593">
    <property type="entry name" value="AAA+_ATPase"/>
</dbReference>
<dbReference type="FunFam" id="3.40.50.300:FF:000011">
    <property type="entry name" value="Putative ABC transporter ATP-binding component"/>
    <property type="match status" value="1"/>
</dbReference>
<feature type="coiled-coil region" evidence="4">
    <location>
        <begin position="262"/>
        <end position="296"/>
    </location>
</feature>
<evidence type="ECO:0000313" key="7">
    <source>
        <dbReference type="EMBL" id="ROP33629.1"/>
    </source>
</evidence>
<evidence type="ECO:0000259" key="6">
    <source>
        <dbReference type="PROSITE" id="PS50893"/>
    </source>
</evidence>
<dbReference type="PROSITE" id="PS50893">
    <property type="entry name" value="ABC_TRANSPORTER_2"/>
    <property type="match status" value="2"/>
</dbReference>
<dbReference type="InterPro" id="IPR027417">
    <property type="entry name" value="P-loop_NTPase"/>
</dbReference>
<evidence type="ECO:0000256" key="5">
    <source>
        <dbReference type="SAM" id="MobiDB-lite"/>
    </source>
</evidence>
<proteinExistence type="predicted"/>
<organism evidence="7 8">
    <name type="scientific">Couchioplanes caeruleus</name>
    <dbReference type="NCBI Taxonomy" id="56438"/>
    <lineage>
        <taxon>Bacteria</taxon>
        <taxon>Bacillati</taxon>
        <taxon>Actinomycetota</taxon>
        <taxon>Actinomycetes</taxon>
        <taxon>Micromonosporales</taxon>
        <taxon>Micromonosporaceae</taxon>
        <taxon>Couchioplanes</taxon>
    </lineage>
</organism>
<feature type="region of interest" description="Disordered" evidence="5">
    <location>
        <begin position="296"/>
        <end position="318"/>
    </location>
</feature>
<feature type="domain" description="ABC transporter" evidence="6">
    <location>
        <begin position="344"/>
        <end position="567"/>
    </location>
</feature>
<dbReference type="InterPro" id="IPR003439">
    <property type="entry name" value="ABC_transporter-like_ATP-bd"/>
</dbReference>
<dbReference type="PANTHER" id="PTHR19211:SF14">
    <property type="entry name" value="ATP-BINDING CASSETTE SUB-FAMILY F MEMBER 1"/>
    <property type="match status" value="1"/>
</dbReference>
<evidence type="ECO:0000256" key="4">
    <source>
        <dbReference type="SAM" id="Coils"/>
    </source>
</evidence>
<name>A0A3N1GTQ3_9ACTN</name>
<protein>
    <submittedName>
        <fullName evidence="7">Macrolide transport system ATP-binding/permease protein</fullName>
    </submittedName>
</protein>
<keyword evidence="4" id="KW-0175">Coiled coil</keyword>
<dbReference type="PROSITE" id="PS00211">
    <property type="entry name" value="ABC_TRANSPORTER_1"/>
    <property type="match status" value="1"/>
</dbReference>
<dbReference type="PANTHER" id="PTHR19211">
    <property type="entry name" value="ATP-BINDING TRANSPORT PROTEIN-RELATED"/>
    <property type="match status" value="1"/>
</dbReference>
<dbReference type="OrthoDB" id="4500804at2"/>
<dbReference type="SUPFAM" id="SSF52540">
    <property type="entry name" value="P-loop containing nucleoside triphosphate hydrolases"/>
    <property type="match status" value="2"/>
</dbReference>
<dbReference type="CDD" id="cd03221">
    <property type="entry name" value="ABCF_EF-3"/>
    <property type="match status" value="1"/>
</dbReference>
<reference evidence="7 8" key="1">
    <citation type="submission" date="2018-11" db="EMBL/GenBank/DDBJ databases">
        <title>Sequencing the genomes of 1000 actinobacteria strains.</title>
        <authorList>
            <person name="Klenk H.-P."/>
        </authorList>
    </citation>
    <scope>NUCLEOTIDE SEQUENCE [LARGE SCALE GENOMIC DNA]</scope>
    <source>
        <strain evidence="7 8">DSM 43634</strain>
    </source>
</reference>
<dbReference type="AlphaFoldDB" id="A0A3N1GTQ3"/>
<sequence>MNLTPIPEILSPLLPAGDSAHIRAKGVAVTRGSRRVLHDVSVTVSARSRIAVVGENGRGKTTLLHVLAGLIPPDEGTVHRAGTIGLARQELAARDGETVGTLTSAALAAPLAALTALHEATLAMTAGDPAADDRYAVALEAATRLDAWDAERRIDVALDAIGACPDRNRCLATLSVGQRYRVRLACLLAARHDVLLLDEPTNHLDAGGLDFLTRQLRQHAGGLVVVSHDRALLRDVADRFCDLDPSRDGTPRLYAGGYDAWQHALRRERERWEQDYEQQQAEHRRLADAVSAARDRLSTGWRPDKGTGKHQRQSRAPGVVQALNRQQDALAVHRIDVPQPPPTLHWPDPVARPGAPQLRAHGVTVNGRLAGPIDLTLDGSDRLLVTGSNGAGKSTLLAVLAGALHPTDGRLWTASDTRIALITQETTEHDLALTASQVYARHVGRLVVHAGLRDADTVGLGALGLLDTDAMGTPVGRMSQGQRRRLDLALALAERPGLILLDEPTNHLSSALIDELTNAIRETRAAVVVASHDRQMLRDLADWPRLEIGRRAERYTNRASSLEARGGAVPR</sequence>
<dbReference type="EMBL" id="RJKL01000001">
    <property type="protein sequence ID" value="ROP33629.1"/>
    <property type="molecule type" value="Genomic_DNA"/>
</dbReference>
<dbReference type="InterPro" id="IPR050611">
    <property type="entry name" value="ABCF"/>
</dbReference>
<dbReference type="Proteomes" id="UP000271683">
    <property type="component" value="Unassembled WGS sequence"/>
</dbReference>
<feature type="compositionally biased region" description="Basic and acidic residues" evidence="5">
    <location>
        <begin position="296"/>
        <end position="307"/>
    </location>
</feature>
<dbReference type="Gene3D" id="3.40.50.300">
    <property type="entry name" value="P-loop containing nucleotide triphosphate hydrolases"/>
    <property type="match status" value="2"/>
</dbReference>
<dbReference type="SMART" id="SM00382">
    <property type="entry name" value="AAA"/>
    <property type="match status" value="2"/>
</dbReference>
<gene>
    <name evidence="7" type="ORF">EDD30_6646</name>
</gene>
<dbReference type="Pfam" id="PF00005">
    <property type="entry name" value="ABC_tran"/>
    <property type="match status" value="2"/>
</dbReference>
<comment type="caution">
    <text evidence="7">The sequence shown here is derived from an EMBL/GenBank/DDBJ whole genome shotgun (WGS) entry which is preliminary data.</text>
</comment>
<dbReference type="RefSeq" id="WP_084556523.1">
    <property type="nucleotide sequence ID" value="NZ_RJKL01000001.1"/>
</dbReference>
<accession>A0A3N1GTQ3</accession>
<keyword evidence="1" id="KW-0677">Repeat</keyword>
<dbReference type="GO" id="GO:0005524">
    <property type="term" value="F:ATP binding"/>
    <property type="evidence" value="ECO:0007669"/>
    <property type="project" value="UniProtKB-KW"/>
</dbReference>